<evidence type="ECO:0000259" key="1">
    <source>
        <dbReference type="PROSITE" id="PS51677"/>
    </source>
</evidence>
<dbReference type="GO" id="GO:0005975">
    <property type="term" value="P:carbohydrate metabolic process"/>
    <property type="evidence" value="ECO:0007669"/>
    <property type="project" value="InterPro"/>
</dbReference>
<dbReference type="Proteomes" id="UP000280819">
    <property type="component" value="Unassembled WGS sequence"/>
</dbReference>
<evidence type="ECO:0000313" key="2">
    <source>
        <dbReference type="EMBL" id="RRD03781.1"/>
    </source>
</evidence>
<reference evidence="2 3" key="1">
    <citation type="submission" date="2018-11" db="EMBL/GenBank/DDBJ databases">
        <title>Genomes From Bacteria Associated with the Canine Oral Cavity: a Test Case for Automated Genome-Based Taxonomic Assignment.</title>
        <authorList>
            <person name="Coil D.A."/>
            <person name="Jospin G."/>
            <person name="Darling A.E."/>
            <person name="Wallis C."/>
            <person name="Davis I.J."/>
            <person name="Harris S."/>
            <person name="Eisen J.A."/>
            <person name="Holcombe L.J."/>
            <person name="O'Flynn C."/>
        </authorList>
    </citation>
    <scope>NUCLEOTIDE SEQUENCE [LARGE SCALE GENOMIC DNA]</scope>
    <source>
        <strain evidence="2 3">OH887_COT-365</strain>
    </source>
</reference>
<organism evidence="2 3">
    <name type="scientific">Arachnia propionica</name>
    <dbReference type="NCBI Taxonomy" id="1750"/>
    <lineage>
        <taxon>Bacteria</taxon>
        <taxon>Bacillati</taxon>
        <taxon>Actinomycetota</taxon>
        <taxon>Actinomycetes</taxon>
        <taxon>Propionibacteriales</taxon>
        <taxon>Propionibacteriaceae</taxon>
        <taxon>Arachnia</taxon>
    </lineage>
</organism>
<gene>
    <name evidence="2" type="ORF">EII34_12340</name>
</gene>
<comment type="caution">
    <text evidence="2">The sequence shown here is derived from an EMBL/GenBank/DDBJ whole genome shotgun (WGS) entry which is preliminary data.</text>
</comment>
<protein>
    <submittedName>
        <fullName evidence="2">Polysaccharide deacetylase</fullName>
    </submittedName>
</protein>
<dbReference type="PANTHER" id="PTHR10587">
    <property type="entry name" value="GLYCOSYL TRANSFERASE-RELATED"/>
    <property type="match status" value="1"/>
</dbReference>
<dbReference type="InterPro" id="IPR002509">
    <property type="entry name" value="NODB_dom"/>
</dbReference>
<dbReference type="AlphaFoldDB" id="A0A3P1T2U4"/>
<feature type="domain" description="NodB homology" evidence="1">
    <location>
        <begin position="49"/>
        <end position="231"/>
    </location>
</feature>
<sequence length="240" mass="26652">MPNRRRRILVTLATVVAFLLVLGIGHKVVKSRSFQLFGTLTQRVTTGEKVVALTFDDGPTSADTDAILTSLEAAGVRATFYLTGEGCAENPDATRRIITQGHEVGNHTWHHRRMIGVLPHDVAAEIEPTDACLRDAGWDDEITVRPPYGSKLVVFPAWLAAHHRHTVMWDVAAEDYSAKVEQTTEEIVEETVSATRPGSIILLHPWDGRTRTQQAIPQIIERLRSNGYRFVTVTDLLQLG</sequence>
<proteinExistence type="predicted"/>
<accession>A0A3P1T2U4</accession>
<dbReference type="RefSeq" id="WP_124845471.1">
    <property type="nucleotide sequence ID" value="NZ_RQZG01000016.1"/>
</dbReference>
<dbReference type="OrthoDB" id="3173508at2"/>
<dbReference type="SUPFAM" id="SSF88713">
    <property type="entry name" value="Glycoside hydrolase/deacetylase"/>
    <property type="match status" value="1"/>
</dbReference>
<dbReference type="InterPro" id="IPR050248">
    <property type="entry name" value="Polysacc_deacetylase_ArnD"/>
</dbReference>
<dbReference type="EMBL" id="RQZG01000016">
    <property type="protein sequence ID" value="RRD03781.1"/>
    <property type="molecule type" value="Genomic_DNA"/>
</dbReference>
<dbReference type="InterPro" id="IPR011330">
    <property type="entry name" value="Glyco_hydro/deAcase_b/a-brl"/>
</dbReference>
<dbReference type="PANTHER" id="PTHR10587:SF125">
    <property type="entry name" value="POLYSACCHARIDE DEACETYLASE YHEN-RELATED"/>
    <property type="match status" value="1"/>
</dbReference>
<dbReference type="PROSITE" id="PS51677">
    <property type="entry name" value="NODB"/>
    <property type="match status" value="1"/>
</dbReference>
<name>A0A3P1T2U4_9ACTN</name>
<dbReference type="Gene3D" id="3.20.20.370">
    <property type="entry name" value="Glycoside hydrolase/deacetylase"/>
    <property type="match status" value="1"/>
</dbReference>
<dbReference type="GO" id="GO:0016810">
    <property type="term" value="F:hydrolase activity, acting on carbon-nitrogen (but not peptide) bonds"/>
    <property type="evidence" value="ECO:0007669"/>
    <property type="project" value="InterPro"/>
</dbReference>
<evidence type="ECO:0000313" key="3">
    <source>
        <dbReference type="Proteomes" id="UP000280819"/>
    </source>
</evidence>
<dbReference type="Pfam" id="PF01522">
    <property type="entry name" value="Polysacc_deac_1"/>
    <property type="match status" value="1"/>
</dbReference>